<evidence type="ECO:0000313" key="4">
    <source>
        <dbReference type="EMBL" id="EIM77549.1"/>
    </source>
</evidence>
<dbReference type="InterPro" id="IPR011990">
    <property type="entry name" value="TPR-like_helical_dom_sf"/>
</dbReference>
<evidence type="ECO:0000313" key="5">
    <source>
        <dbReference type="Proteomes" id="UP000005551"/>
    </source>
</evidence>
<evidence type="ECO:0000256" key="1">
    <source>
        <dbReference type="ARBA" id="ARBA00022737"/>
    </source>
</evidence>
<dbReference type="PROSITE" id="PS50005">
    <property type="entry name" value="TPR"/>
    <property type="match status" value="1"/>
</dbReference>
<dbReference type="Proteomes" id="UP000005551">
    <property type="component" value="Unassembled WGS sequence"/>
</dbReference>
<sequence length="245" mass="28552">MISYCLNRRQIQKPLGVLLGLFLVLGAAPLRAQVWQEPEPLVEIDMEVRENSIVMIEVAQQLVVDQRYEKALEIVQRALQDDPYFHPAYQTYYSAASHLEEAWPELITTLEKATREIFREDDELIFYMANGLYWMGRFPEALARFDEAIHWSKVNGEDFYLIWNYHFNRGNCLLKMRQYALAVEAYDEAARLNPVDAGIFANRGICHHYLKNAGQACADWQEALDLEYHKAAEYIERYCDSGKSQ</sequence>
<dbReference type="SUPFAM" id="SSF48452">
    <property type="entry name" value="TPR-like"/>
    <property type="match status" value="1"/>
</dbReference>
<name>I5C6U7_9BACT</name>
<reference evidence="4 5" key="1">
    <citation type="submission" date="2012-05" db="EMBL/GenBank/DDBJ databases">
        <title>Genome sequence of Nitritalea halalkaliphila LW7.</title>
        <authorList>
            <person name="Jangir P.K."/>
            <person name="Singh A."/>
            <person name="Shivaji S."/>
            <person name="Sharma R."/>
        </authorList>
    </citation>
    <scope>NUCLEOTIDE SEQUENCE [LARGE SCALE GENOMIC DNA]</scope>
    <source>
        <strain evidence="4 5">LW7</strain>
    </source>
</reference>
<feature type="repeat" description="TPR" evidence="3">
    <location>
        <begin position="163"/>
        <end position="196"/>
    </location>
</feature>
<dbReference type="SMART" id="SM00028">
    <property type="entry name" value="TPR"/>
    <property type="match status" value="4"/>
</dbReference>
<dbReference type="PANTHER" id="PTHR44858:SF1">
    <property type="entry name" value="UDP-N-ACETYLGLUCOSAMINE--PEPTIDE N-ACETYLGLUCOSAMINYLTRANSFERASE SPINDLY-RELATED"/>
    <property type="match status" value="1"/>
</dbReference>
<dbReference type="InterPro" id="IPR050498">
    <property type="entry name" value="Ycf3"/>
</dbReference>
<keyword evidence="2 3" id="KW-0802">TPR repeat</keyword>
<keyword evidence="5" id="KW-1185">Reference proteome</keyword>
<dbReference type="PANTHER" id="PTHR44858">
    <property type="entry name" value="TETRATRICOPEPTIDE REPEAT PROTEIN 6"/>
    <property type="match status" value="1"/>
</dbReference>
<organism evidence="4 5">
    <name type="scientific">Nitritalea halalkaliphila LW7</name>
    <dbReference type="NCBI Taxonomy" id="1189621"/>
    <lineage>
        <taxon>Bacteria</taxon>
        <taxon>Pseudomonadati</taxon>
        <taxon>Bacteroidota</taxon>
        <taxon>Cytophagia</taxon>
        <taxon>Cytophagales</taxon>
        <taxon>Cyclobacteriaceae</taxon>
        <taxon>Nitritalea</taxon>
    </lineage>
</organism>
<dbReference type="Gene3D" id="1.25.40.10">
    <property type="entry name" value="Tetratricopeptide repeat domain"/>
    <property type="match status" value="1"/>
</dbReference>
<proteinExistence type="predicted"/>
<dbReference type="STRING" id="1189621.A3SI_06284"/>
<dbReference type="InterPro" id="IPR019734">
    <property type="entry name" value="TPR_rpt"/>
</dbReference>
<gene>
    <name evidence="4" type="ORF">A3SI_06284</name>
</gene>
<evidence type="ECO:0000256" key="2">
    <source>
        <dbReference type="ARBA" id="ARBA00022803"/>
    </source>
</evidence>
<accession>I5C6U7</accession>
<dbReference type="EMBL" id="AJYA01000014">
    <property type="protein sequence ID" value="EIM77549.1"/>
    <property type="molecule type" value="Genomic_DNA"/>
</dbReference>
<comment type="caution">
    <text evidence="4">The sequence shown here is derived from an EMBL/GenBank/DDBJ whole genome shotgun (WGS) entry which is preliminary data.</text>
</comment>
<dbReference type="Pfam" id="PF00515">
    <property type="entry name" value="TPR_1"/>
    <property type="match status" value="1"/>
</dbReference>
<evidence type="ECO:0000256" key="3">
    <source>
        <dbReference type="PROSITE-ProRule" id="PRU00339"/>
    </source>
</evidence>
<protein>
    <submittedName>
        <fullName evidence="4">Tetratricopeptide TPR_1 repeat-containing protein</fullName>
    </submittedName>
</protein>
<keyword evidence="1" id="KW-0677">Repeat</keyword>
<dbReference type="AlphaFoldDB" id="I5C6U7"/>